<keyword evidence="4" id="KW-1185">Reference proteome</keyword>
<dbReference type="InterPro" id="IPR017517">
    <property type="entry name" value="Maleyloyr_isom"/>
</dbReference>
<evidence type="ECO:0000313" key="3">
    <source>
        <dbReference type="EMBL" id="GMA85022.1"/>
    </source>
</evidence>
<dbReference type="Gene3D" id="1.20.120.450">
    <property type="entry name" value="dinb family like domain"/>
    <property type="match status" value="1"/>
</dbReference>
<evidence type="ECO:0000256" key="1">
    <source>
        <dbReference type="SAM" id="MobiDB-lite"/>
    </source>
</evidence>
<comment type="caution">
    <text evidence="3">The sequence shown here is derived from an EMBL/GenBank/DDBJ whole genome shotgun (WGS) entry which is preliminary data.</text>
</comment>
<dbReference type="Proteomes" id="UP001157017">
    <property type="component" value="Unassembled WGS sequence"/>
</dbReference>
<reference evidence="4" key="1">
    <citation type="journal article" date="2019" name="Int. J. Syst. Evol. Microbiol.">
        <title>The Global Catalogue of Microorganisms (GCM) 10K type strain sequencing project: providing services to taxonomists for standard genome sequencing and annotation.</title>
        <authorList>
            <consortium name="The Broad Institute Genomics Platform"/>
            <consortium name="The Broad Institute Genome Sequencing Center for Infectious Disease"/>
            <person name="Wu L."/>
            <person name="Ma J."/>
        </authorList>
    </citation>
    <scope>NUCLEOTIDE SEQUENCE [LARGE SCALE GENOMIC DNA]</scope>
    <source>
        <strain evidence="4">NBRC 108730</strain>
    </source>
</reference>
<evidence type="ECO:0000313" key="4">
    <source>
        <dbReference type="Proteomes" id="UP001157017"/>
    </source>
</evidence>
<proteinExistence type="predicted"/>
<evidence type="ECO:0000259" key="2">
    <source>
        <dbReference type="Pfam" id="PF11716"/>
    </source>
</evidence>
<feature type="domain" description="Mycothiol-dependent maleylpyruvate isomerase metal-binding" evidence="2">
    <location>
        <begin position="13"/>
        <end position="100"/>
    </location>
</feature>
<dbReference type="Pfam" id="PF11716">
    <property type="entry name" value="MDMPI_N"/>
    <property type="match status" value="1"/>
</dbReference>
<name>A0ABQ6JDN7_9ACTN</name>
<dbReference type="EMBL" id="BSUZ01000001">
    <property type="protein sequence ID" value="GMA85022.1"/>
    <property type="molecule type" value="Genomic_DNA"/>
</dbReference>
<sequence>MPTLGDDVLTRLLHEQTDVLLAAVGRLSDDEVAARSGLPGWTRGHVLTHLSRNADGLARVLRSAMTGEVTPMYASAAARDADIEAGAARDASEQARRPAARLRGASPGCSPRCRTTCSTSRCPTAAASGCGCARSPGCG</sequence>
<organism evidence="3 4">
    <name type="scientific">Angustibacter aerolatus</name>
    <dbReference type="NCBI Taxonomy" id="1162965"/>
    <lineage>
        <taxon>Bacteria</taxon>
        <taxon>Bacillati</taxon>
        <taxon>Actinomycetota</taxon>
        <taxon>Actinomycetes</taxon>
        <taxon>Kineosporiales</taxon>
        <taxon>Kineosporiaceae</taxon>
    </lineage>
</organism>
<feature type="region of interest" description="Disordered" evidence="1">
    <location>
        <begin position="85"/>
        <end position="108"/>
    </location>
</feature>
<dbReference type="SUPFAM" id="SSF109854">
    <property type="entry name" value="DinB/YfiT-like putative metalloenzymes"/>
    <property type="match status" value="1"/>
</dbReference>
<dbReference type="NCBIfam" id="TIGR03083">
    <property type="entry name" value="maleylpyruvate isomerase family mycothiol-dependent enzyme"/>
    <property type="match status" value="1"/>
</dbReference>
<dbReference type="InterPro" id="IPR024344">
    <property type="entry name" value="MDMPI_metal-binding"/>
</dbReference>
<protein>
    <recommendedName>
        <fullName evidence="2">Mycothiol-dependent maleylpyruvate isomerase metal-binding domain-containing protein</fullName>
    </recommendedName>
</protein>
<dbReference type="InterPro" id="IPR034660">
    <property type="entry name" value="DinB/YfiT-like"/>
</dbReference>
<gene>
    <name evidence="3" type="ORF">GCM10025868_02720</name>
</gene>
<accession>A0ABQ6JDN7</accession>